<gene>
    <name evidence="2" type="ORF">SAMN05216537_11326</name>
</gene>
<keyword evidence="3" id="KW-1185">Reference proteome</keyword>
<keyword evidence="1" id="KW-1133">Transmembrane helix</keyword>
<dbReference type="RefSeq" id="WP_103953201.1">
    <property type="nucleotide sequence ID" value="NZ_FNUL01000013.1"/>
</dbReference>
<evidence type="ECO:0000256" key="1">
    <source>
        <dbReference type="SAM" id="Phobius"/>
    </source>
</evidence>
<feature type="transmembrane region" description="Helical" evidence="1">
    <location>
        <begin position="323"/>
        <end position="343"/>
    </location>
</feature>
<feature type="transmembrane region" description="Helical" evidence="1">
    <location>
        <begin position="493"/>
        <end position="513"/>
    </location>
</feature>
<name>A0A1H5W104_9FIRM</name>
<accession>A0A1H5W104</accession>
<feature type="transmembrane region" description="Helical" evidence="1">
    <location>
        <begin position="126"/>
        <end position="144"/>
    </location>
</feature>
<proteinExistence type="predicted"/>
<feature type="transmembrane region" description="Helical" evidence="1">
    <location>
        <begin position="429"/>
        <end position="451"/>
    </location>
</feature>
<feature type="transmembrane region" description="Helical" evidence="1">
    <location>
        <begin position="42"/>
        <end position="59"/>
    </location>
</feature>
<keyword evidence="1" id="KW-0472">Membrane</keyword>
<dbReference type="AlphaFoldDB" id="A0A1H5W104"/>
<feature type="transmembrane region" description="Helical" evidence="1">
    <location>
        <begin position="150"/>
        <end position="171"/>
    </location>
</feature>
<evidence type="ECO:0000313" key="2">
    <source>
        <dbReference type="EMBL" id="SEF92821.1"/>
    </source>
</evidence>
<keyword evidence="1" id="KW-0812">Transmembrane</keyword>
<evidence type="ECO:0008006" key="4">
    <source>
        <dbReference type="Google" id="ProtNLM"/>
    </source>
</evidence>
<organism evidence="2 3">
    <name type="scientific">Lachnospira multipara</name>
    <dbReference type="NCBI Taxonomy" id="28051"/>
    <lineage>
        <taxon>Bacteria</taxon>
        <taxon>Bacillati</taxon>
        <taxon>Bacillota</taxon>
        <taxon>Clostridia</taxon>
        <taxon>Lachnospirales</taxon>
        <taxon>Lachnospiraceae</taxon>
        <taxon>Lachnospira</taxon>
    </lineage>
</organism>
<evidence type="ECO:0000313" key="3">
    <source>
        <dbReference type="Proteomes" id="UP000236726"/>
    </source>
</evidence>
<reference evidence="2 3" key="1">
    <citation type="submission" date="2016-10" db="EMBL/GenBank/DDBJ databases">
        <authorList>
            <person name="de Groot N.N."/>
        </authorList>
    </citation>
    <scope>NUCLEOTIDE SEQUENCE [LARGE SCALE GENOMIC DNA]</scope>
    <source>
        <strain evidence="2 3">D15d</strain>
    </source>
</reference>
<dbReference type="Proteomes" id="UP000236726">
    <property type="component" value="Unassembled WGS sequence"/>
</dbReference>
<sequence>MYIVTSILFWGILLGLFAIFNKRSFLFKENVSLNSTFKKGIELSIMLVTILVLQLPMGLSNSWNGVNNNHHDQYELLADSFLEGHLYLDYDVDPKLEALSNPYDYQVRKLNDISVHWDSAYFEGHYYVYFGVVPVILLFLPFKLITGMSLPTIIVTRIFVIFIVLGIFFLLKMLQRLFFKKLPASLVSLLSVTVSVLSVWYILDAPELYCTAISCGLAFQIWSFYFFIHGVFLQKKNWKVIKDAILGSLCGALVWGSRPTIGLASLAVIPFIIIYVKKFRAGDYEVGGRVEVCGEAACENGDLVSPAASKAAGRGPVTILRNLCIAALPYLLVALALMLYNYLRFHNPFEFGQSYQMTVTDQSAYGNIFKRFNLIDVLNGLVYNFISFKTIKESFPFVGFSGVLFEFPILIAVFAAFSKRASYILKKEGLYGFSLWLFALPIVITVLSVCWTPYLLERYKLDFLLLMGINAFICLASLEATASKKHKNDIRQFIAYLCIITILGAIALFITPYDANFTKNSPEILEKICKCIFFGKKYL</sequence>
<protein>
    <recommendedName>
        <fullName evidence="4">Dolichyl-phosphate-mannose-protein mannosyltransferase</fullName>
    </recommendedName>
</protein>
<feature type="transmembrane region" description="Helical" evidence="1">
    <location>
        <begin position="261"/>
        <end position="276"/>
    </location>
</feature>
<feature type="transmembrane region" description="Helical" evidence="1">
    <location>
        <begin position="397"/>
        <end position="417"/>
    </location>
</feature>
<feature type="transmembrane region" description="Helical" evidence="1">
    <location>
        <begin position="209"/>
        <end position="228"/>
    </location>
</feature>
<dbReference type="EMBL" id="FNUL01000013">
    <property type="protein sequence ID" value="SEF92821.1"/>
    <property type="molecule type" value="Genomic_DNA"/>
</dbReference>
<feature type="transmembrane region" description="Helical" evidence="1">
    <location>
        <begin position="463"/>
        <end position="481"/>
    </location>
</feature>
<feature type="transmembrane region" description="Helical" evidence="1">
    <location>
        <begin position="183"/>
        <end position="203"/>
    </location>
</feature>